<sequence>MRPKTTTLTTKDPTAGPYVDRGKEPGDVILDWQVPWFDEQFLPSCTAIQHCTPDARYEDDRRVIISSLVKSSYFFGIKPGSYLIWFDTLEEVGPFLWRL</sequence>
<evidence type="ECO:0000313" key="2">
    <source>
        <dbReference type="Proteomes" id="UP001059893"/>
    </source>
</evidence>
<proteinExistence type="predicted"/>
<dbReference type="Proteomes" id="UP001059893">
    <property type="component" value="Unassembled WGS sequence"/>
</dbReference>
<evidence type="ECO:0000313" key="1">
    <source>
        <dbReference type="EMBL" id="KAI6298533.1"/>
    </source>
</evidence>
<protein>
    <submittedName>
        <fullName evidence="1">Uncharacterized protein</fullName>
    </submittedName>
</protein>
<reference evidence="1" key="1">
    <citation type="submission" date="2021-01" db="EMBL/GenBank/DDBJ databases">
        <title>Deciphering the adaptive evolutionary patterns associated with biogeogrpahic diversity in the finger millet blast pathogen Magnaporthe oryzae in Eastern Africa.</title>
        <authorList>
            <person name="Onyema G."/>
            <person name="Shittu T.A."/>
            <person name="Dodsworth S."/>
            <person name="Devilliers S."/>
            <person name="Muthumeenakshi S."/>
            <person name="Sreenivasaprasad S."/>
        </authorList>
    </citation>
    <scope>NUCLEOTIDE SEQUENCE</scope>
    <source>
        <strain evidence="1">D15/s37</strain>
    </source>
</reference>
<keyword evidence="2" id="KW-1185">Reference proteome</keyword>
<gene>
    <name evidence="1" type="ORF">MCOR33_005321</name>
</gene>
<name>A0ABQ8NKK8_PYRGI</name>
<accession>A0ABQ8NKK8</accession>
<comment type="caution">
    <text evidence="1">The sequence shown here is derived from an EMBL/GenBank/DDBJ whole genome shotgun (WGS) entry which is preliminary data.</text>
</comment>
<organism evidence="1 2">
    <name type="scientific">Pyricularia grisea</name>
    <name type="common">Crabgrass-specific blast fungus</name>
    <name type="synonym">Magnaporthe grisea</name>
    <dbReference type="NCBI Taxonomy" id="148305"/>
    <lineage>
        <taxon>Eukaryota</taxon>
        <taxon>Fungi</taxon>
        <taxon>Dikarya</taxon>
        <taxon>Ascomycota</taxon>
        <taxon>Pezizomycotina</taxon>
        <taxon>Sordariomycetes</taxon>
        <taxon>Sordariomycetidae</taxon>
        <taxon>Magnaporthales</taxon>
        <taxon>Pyriculariaceae</taxon>
        <taxon>Pyricularia</taxon>
    </lineage>
</organism>
<dbReference type="EMBL" id="JABSND010000088">
    <property type="protein sequence ID" value="KAI6298533.1"/>
    <property type="molecule type" value="Genomic_DNA"/>
</dbReference>